<evidence type="ECO:0000256" key="1">
    <source>
        <dbReference type="ARBA" id="ARBA00005336"/>
    </source>
</evidence>
<dbReference type="SUPFAM" id="SSF52279">
    <property type="entry name" value="Beta-D-glucan exohydrolase, C-terminal domain"/>
    <property type="match status" value="1"/>
</dbReference>
<dbReference type="SUPFAM" id="SSF51445">
    <property type="entry name" value="(Trans)glycosidases"/>
    <property type="match status" value="1"/>
</dbReference>
<dbReference type="CAZy" id="GH3">
    <property type="family name" value="Glycoside Hydrolase Family 3"/>
</dbReference>
<evidence type="ECO:0000256" key="2">
    <source>
        <dbReference type="ARBA" id="ARBA00022729"/>
    </source>
</evidence>
<dbReference type="SMART" id="SM01217">
    <property type="entry name" value="Fn3_like"/>
    <property type="match status" value="1"/>
</dbReference>
<dbReference type="eggNOG" id="COG1472">
    <property type="taxonomic scope" value="Bacteria"/>
</dbReference>
<dbReference type="Gene3D" id="2.60.40.10">
    <property type="entry name" value="Immunoglobulins"/>
    <property type="match status" value="1"/>
</dbReference>
<dbReference type="Proteomes" id="UP000000322">
    <property type="component" value="Chromosome"/>
</dbReference>
<dbReference type="GO" id="GO:0009044">
    <property type="term" value="F:xylan 1,4-beta-xylosidase activity"/>
    <property type="evidence" value="ECO:0007669"/>
    <property type="project" value="InterPro"/>
</dbReference>
<dbReference type="GO" id="GO:0046556">
    <property type="term" value="F:alpha-L-arabinofuranosidase activity"/>
    <property type="evidence" value="ECO:0007669"/>
    <property type="project" value="TreeGrafter"/>
</dbReference>
<accession>D1BCV8</accession>
<dbReference type="SUPFAM" id="SSF50405">
    <property type="entry name" value="Actin-crosslinking proteins"/>
    <property type="match status" value="1"/>
</dbReference>
<keyword evidence="7" id="KW-1185">Reference proteome</keyword>
<dbReference type="GO" id="GO:0045493">
    <property type="term" value="P:xylan catabolic process"/>
    <property type="evidence" value="ECO:0007669"/>
    <property type="project" value="InterPro"/>
</dbReference>
<dbReference type="InterPro" id="IPR008999">
    <property type="entry name" value="Actin-crosslinking"/>
</dbReference>
<dbReference type="InterPro" id="IPR036962">
    <property type="entry name" value="Glyco_hydro_3_N_sf"/>
</dbReference>
<dbReference type="Pfam" id="PF14310">
    <property type="entry name" value="Fn3-like"/>
    <property type="match status" value="1"/>
</dbReference>
<name>D1BCV8_SANKS</name>
<dbReference type="EMBL" id="CP001819">
    <property type="protein sequence ID" value="ACZ20956.1"/>
    <property type="molecule type" value="Genomic_DNA"/>
</dbReference>
<dbReference type="Gene3D" id="2.60.120.380">
    <property type="match status" value="1"/>
</dbReference>
<dbReference type="KEGG" id="ske:Sked_10070"/>
<evidence type="ECO:0000313" key="6">
    <source>
        <dbReference type="EMBL" id="ACZ20956.1"/>
    </source>
</evidence>
<dbReference type="GO" id="GO:0031222">
    <property type="term" value="P:arabinan catabolic process"/>
    <property type="evidence" value="ECO:0007669"/>
    <property type="project" value="TreeGrafter"/>
</dbReference>
<organism evidence="6 7">
    <name type="scientific">Sanguibacter keddieii (strain ATCC 51767 / DSM 10542 / NCFB 3025 / ST-74)</name>
    <dbReference type="NCBI Taxonomy" id="446469"/>
    <lineage>
        <taxon>Bacteria</taxon>
        <taxon>Bacillati</taxon>
        <taxon>Actinomycetota</taxon>
        <taxon>Actinomycetes</taxon>
        <taxon>Micrococcales</taxon>
        <taxon>Sanguibacteraceae</taxon>
        <taxon>Sanguibacter</taxon>
    </lineage>
</organism>
<dbReference type="InterPro" id="IPR013783">
    <property type="entry name" value="Ig-like_fold"/>
</dbReference>
<proteinExistence type="inferred from homology"/>
<evidence type="ECO:0000256" key="3">
    <source>
        <dbReference type="ARBA" id="ARBA00022801"/>
    </source>
</evidence>
<dbReference type="InterPro" id="IPR002772">
    <property type="entry name" value="Glyco_hydro_3_C"/>
</dbReference>
<dbReference type="PANTHER" id="PTHR42721">
    <property type="entry name" value="SUGAR HYDROLASE-RELATED"/>
    <property type="match status" value="1"/>
</dbReference>
<dbReference type="PRINTS" id="PR00133">
    <property type="entry name" value="GLHYDRLASE3"/>
</dbReference>
<evidence type="ECO:0000313" key="7">
    <source>
        <dbReference type="Proteomes" id="UP000000322"/>
    </source>
</evidence>
<gene>
    <name evidence="6" type="ordered locus">Sked_10070</name>
</gene>
<feature type="region of interest" description="Disordered" evidence="4">
    <location>
        <begin position="1"/>
        <end position="23"/>
    </location>
</feature>
<keyword evidence="2" id="KW-0732">Signal</keyword>
<evidence type="ECO:0000259" key="5">
    <source>
        <dbReference type="SMART" id="SM01217"/>
    </source>
</evidence>
<dbReference type="InterPro" id="IPR017853">
    <property type="entry name" value="GH"/>
</dbReference>
<dbReference type="InterPro" id="IPR026891">
    <property type="entry name" value="Fn3-like"/>
</dbReference>
<reference evidence="6 7" key="1">
    <citation type="journal article" date="2009" name="Stand. Genomic Sci.">
        <title>Complete genome sequence of Sanguibacter keddieii type strain (ST-74).</title>
        <authorList>
            <person name="Ivanova N."/>
            <person name="Sikorski J."/>
            <person name="Sims D."/>
            <person name="Brettin T."/>
            <person name="Detter J.C."/>
            <person name="Han C."/>
            <person name="Lapidus A."/>
            <person name="Copeland A."/>
            <person name="Glavina Del Rio T."/>
            <person name="Nolan M."/>
            <person name="Chen F."/>
            <person name="Lucas S."/>
            <person name="Tice H."/>
            <person name="Cheng J.F."/>
            <person name="Bruce D."/>
            <person name="Goodwin L."/>
            <person name="Pitluck S."/>
            <person name="Pati A."/>
            <person name="Mavromatis K."/>
            <person name="Chen A."/>
            <person name="Palaniappan K."/>
            <person name="D'haeseleer P."/>
            <person name="Chain P."/>
            <person name="Bristow J."/>
            <person name="Eisen J.A."/>
            <person name="Markowitz V."/>
            <person name="Hugenholtz P."/>
            <person name="Goker M."/>
            <person name="Pukall R."/>
            <person name="Klenk H.P."/>
            <person name="Kyrpides N.C."/>
        </authorList>
    </citation>
    <scope>NUCLEOTIDE SEQUENCE [LARGE SCALE GENOMIC DNA]</scope>
    <source>
        <strain evidence="7">ATCC 51767 / DSM 10542 / NCFB 3025 / ST-74</strain>
    </source>
</reference>
<dbReference type="InterPro" id="IPR036881">
    <property type="entry name" value="Glyco_hydro_3_C_sf"/>
</dbReference>
<comment type="similarity">
    <text evidence="1">Belongs to the glycosyl hydrolase 3 family.</text>
</comment>
<dbReference type="Pfam" id="PF01915">
    <property type="entry name" value="Glyco_hydro_3_C"/>
    <property type="match status" value="1"/>
</dbReference>
<evidence type="ECO:0000256" key="4">
    <source>
        <dbReference type="SAM" id="MobiDB-lite"/>
    </source>
</evidence>
<dbReference type="PANTHER" id="PTHR42721:SF3">
    <property type="entry name" value="BETA-D-XYLOSIDASE 5-RELATED"/>
    <property type="match status" value="1"/>
</dbReference>
<dbReference type="InterPro" id="IPR044993">
    <property type="entry name" value="BXL"/>
</dbReference>
<dbReference type="Pfam" id="PF00933">
    <property type="entry name" value="Glyco_hydro_3"/>
    <property type="match status" value="1"/>
</dbReference>
<protein>
    <submittedName>
        <fullName evidence="6">Beta-glucosidase-like glycosyl hydrolase</fullName>
    </submittedName>
</protein>
<dbReference type="HOGENOM" id="CLU_004542_5_3_11"/>
<dbReference type="InterPro" id="IPR001764">
    <property type="entry name" value="Glyco_hydro_3_N"/>
</dbReference>
<dbReference type="Gene3D" id="3.40.50.1700">
    <property type="entry name" value="Glycoside hydrolase family 3 C-terminal domain"/>
    <property type="match status" value="1"/>
</dbReference>
<feature type="domain" description="Fibronectin type III-like" evidence="5">
    <location>
        <begin position="759"/>
        <end position="829"/>
    </location>
</feature>
<dbReference type="RefSeq" id="WP_012866025.1">
    <property type="nucleotide sequence ID" value="NC_013521.1"/>
</dbReference>
<sequence>MRPLADDDVQPTTPTATLEPSDHAFSRRARALVEQMTTEEKIASLHQVSPGVPRLGLAPFRTGTEALHGVSWLGTATVFPQPVGLAASWDTDLVRRVGDAVATEVRAKHAADPTVSLNVWAPVVNPLRNALWGRNEEGYSEDPALTAEIATAYCQGLRGGHPAFWKTVPTLKHFLAYNNEVDRAVTSSGLRPRVLHEYELPAYRGPVEAGVVGAVMPSYNLVNGRPNHVARELLDELRSWTDRSLLVVSDAAAPTNLVEAERYFTSETDSHAAALLAGVDSFTDHDTESGPTVKHVTAALEAGLLTEEDVDRAVVRLLELRLRTGELDPGLDPYAGITADEIDLPEHRALAREATAAGVVVLANDGVLPLLGPDRAAPTRLAVVGPLADRVLHDWYSGTPPYLSDLATALGARLSSTEVTVVDGSDRVGLRARSTGTYLSVSEPDGTVTATADRCGPAEELDVTDWGHGVVTLRSVATGALLSGGRWIVRADASRVGGWVAQETFRLHRHPDGAWSVQHVGSGRWLRVQHEARTLVADASTVESAERFDLRTVRSGEAAVAEAAAAADVVVVAVGNDPHVHGRETEDRPDLDLPRAARALWRAAREATDRAVLAVVSSYPYALGEIADEAAAVVWSSHAGQELGPGLTDVLVGDVEPRGRLAQTWVARTEDAGDILDYDVVGARSTYWYADTRPLYAFGHGLGYSTVEYGEVTAAVSTLQVQVDDELADDAGPARPTGQVPAFEVSVQVENTGSRTIHETVQVYVALPSGHPAGSRRRLGGHRQVTLAPGEVRRVDVTVAPAALATWDARAERWHTEPGSWTLEVGRSSADVRARATVTVAGPAYPDLVSGSTVDAVAYDTESASVLAPRTSSHGTVVGIRPGARSATVTFDRVDLTDVGTVVVEAARWGAGRAGIEVTLPDGTRHTLPAADAPDPADDAWASVEVTVPETSRTCGTLTVRLEGPARLARLTLR</sequence>
<dbReference type="AlphaFoldDB" id="D1BCV8"/>
<dbReference type="STRING" id="446469.Sked_10070"/>
<keyword evidence="3" id="KW-0378">Hydrolase</keyword>
<dbReference type="Gene3D" id="3.20.20.300">
    <property type="entry name" value="Glycoside hydrolase, family 3, N-terminal domain"/>
    <property type="match status" value="1"/>
</dbReference>
<dbReference type="CDD" id="cd23343">
    <property type="entry name" value="beta-trefoil_FSCN_BglX-like"/>
    <property type="match status" value="1"/>
</dbReference>